<evidence type="ECO:0000313" key="2">
    <source>
        <dbReference type="EMBL" id="KAK6343172.1"/>
    </source>
</evidence>
<keyword evidence="3" id="KW-1185">Reference proteome</keyword>
<accession>A0AAN8N5H3</accession>
<protein>
    <submittedName>
        <fullName evidence="2">Uncharacterized protein</fullName>
    </submittedName>
</protein>
<proteinExistence type="predicted"/>
<keyword evidence="1" id="KW-0812">Transmembrane</keyword>
<gene>
    <name evidence="2" type="ORF">TWF718_008545</name>
</gene>
<comment type="caution">
    <text evidence="2">The sequence shown here is derived from an EMBL/GenBank/DDBJ whole genome shotgun (WGS) entry which is preliminary data.</text>
</comment>
<feature type="transmembrane region" description="Helical" evidence="1">
    <location>
        <begin position="56"/>
        <end position="74"/>
    </location>
</feature>
<sequence length="91" mass="9774">MSSTNVTHVVSGAAYPPAGKPITAMLIMVTISVLTFCLNSFLFIFSVGMISLGFGVNRSTAHCSAAIIMCIIFYETTKVGLLKSQELRDTH</sequence>
<name>A0AAN8N5H3_9PEZI</name>
<organism evidence="2 3">
    <name type="scientific">Orbilia javanica</name>
    <dbReference type="NCBI Taxonomy" id="47235"/>
    <lineage>
        <taxon>Eukaryota</taxon>
        <taxon>Fungi</taxon>
        <taxon>Dikarya</taxon>
        <taxon>Ascomycota</taxon>
        <taxon>Pezizomycotina</taxon>
        <taxon>Orbiliomycetes</taxon>
        <taxon>Orbiliales</taxon>
        <taxon>Orbiliaceae</taxon>
        <taxon>Orbilia</taxon>
    </lineage>
</organism>
<evidence type="ECO:0000313" key="3">
    <source>
        <dbReference type="Proteomes" id="UP001313282"/>
    </source>
</evidence>
<keyword evidence="1" id="KW-1133">Transmembrane helix</keyword>
<dbReference type="AlphaFoldDB" id="A0AAN8N5H3"/>
<dbReference type="EMBL" id="JAVHNR010000005">
    <property type="protein sequence ID" value="KAK6343172.1"/>
    <property type="molecule type" value="Genomic_DNA"/>
</dbReference>
<feature type="transmembrane region" description="Helical" evidence="1">
    <location>
        <begin position="22"/>
        <end position="44"/>
    </location>
</feature>
<evidence type="ECO:0000256" key="1">
    <source>
        <dbReference type="SAM" id="Phobius"/>
    </source>
</evidence>
<dbReference type="Proteomes" id="UP001313282">
    <property type="component" value="Unassembled WGS sequence"/>
</dbReference>
<reference evidence="2 3" key="1">
    <citation type="submission" date="2019-10" db="EMBL/GenBank/DDBJ databases">
        <authorList>
            <person name="Palmer J.M."/>
        </authorList>
    </citation>
    <scope>NUCLEOTIDE SEQUENCE [LARGE SCALE GENOMIC DNA]</scope>
    <source>
        <strain evidence="2 3">TWF718</strain>
    </source>
</reference>
<keyword evidence="1" id="KW-0472">Membrane</keyword>